<evidence type="ECO:0000256" key="1">
    <source>
        <dbReference type="ARBA" id="ARBA00004651"/>
    </source>
</evidence>
<evidence type="ECO:0000313" key="8">
    <source>
        <dbReference type="Proteomes" id="UP000254051"/>
    </source>
</evidence>
<evidence type="ECO:0000256" key="6">
    <source>
        <dbReference type="SAM" id="Phobius"/>
    </source>
</evidence>
<feature type="transmembrane region" description="Helical" evidence="6">
    <location>
        <begin position="278"/>
        <end position="296"/>
    </location>
</feature>
<dbReference type="PANTHER" id="PTHR32196:SF63">
    <property type="entry name" value="INNER MEMBRANE ABC TRANSPORTER PERMEASE PROTEIN YJFF"/>
    <property type="match status" value="1"/>
</dbReference>
<feature type="transmembrane region" description="Helical" evidence="6">
    <location>
        <begin position="48"/>
        <end position="69"/>
    </location>
</feature>
<feature type="transmembrane region" description="Helical" evidence="6">
    <location>
        <begin position="137"/>
        <end position="157"/>
    </location>
</feature>
<evidence type="ECO:0000256" key="5">
    <source>
        <dbReference type="ARBA" id="ARBA00023136"/>
    </source>
</evidence>
<dbReference type="InterPro" id="IPR001851">
    <property type="entry name" value="ABC_transp_permease"/>
</dbReference>
<dbReference type="EMBL" id="UHJJ01000003">
    <property type="protein sequence ID" value="SUQ13339.1"/>
    <property type="molecule type" value="Genomic_DNA"/>
</dbReference>
<proteinExistence type="predicted"/>
<feature type="transmembrane region" description="Helical" evidence="6">
    <location>
        <begin position="169"/>
        <end position="198"/>
    </location>
</feature>
<keyword evidence="4 6" id="KW-1133">Transmembrane helix</keyword>
<name>A0A315ZYN7_9FIRM</name>
<dbReference type="GO" id="GO:0022857">
    <property type="term" value="F:transmembrane transporter activity"/>
    <property type="evidence" value="ECO:0007669"/>
    <property type="project" value="InterPro"/>
</dbReference>
<reference evidence="8" key="1">
    <citation type="submission" date="2017-07" db="EMBL/GenBank/DDBJ databases">
        <authorList>
            <person name="Varghese N."/>
            <person name="Submissions S."/>
        </authorList>
    </citation>
    <scope>NUCLEOTIDE SEQUENCE [LARGE SCALE GENOMIC DNA]</scope>
    <source>
        <strain evidence="8">NLAE-zl-C134</strain>
    </source>
</reference>
<dbReference type="RefSeq" id="WP_109709338.1">
    <property type="nucleotide sequence ID" value="NZ_QGDS01000003.1"/>
</dbReference>
<feature type="transmembrane region" description="Helical" evidence="6">
    <location>
        <begin position="227"/>
        <end position="247"/>
    </location>
</feature>
<evidence type="ECO:0000313" key="7">
    <source>
        <dbReference type="EMBL" id="SUQ13339.1"/>
    </source>
</evidence>
<evidence type="ECO:0000256" key="2">
    <source>
        <dbReference type="ARBA" id="ARBA00022475"/>
    </source>
</evidence>
<dbReference type="CDD" id="cd06579">
    <property type="entry name" value="TM_PBP1_transp_AraH_like"/>
    <property type="match status" value="1"/>
</dbReference>
<keyword evidence="2" id="KW-1003">Cell membrane</keyword>
<evidence type="ECO:0000256" key="3">
    <source>
        <dbReference type="ARBA" id="ARBA00022692"/>
    </source>
</evidence>
<dbReference type="AlphaFoldDB" id="A0A315ZYN7"/>
<accession>A0A315ZYN7</accession>
<keyword evidence="3 6" id="KW-0812">Transmembrane</keyword>
<gene>
    <name evidence="7" type="ORF">SAMN05216529_10364</name>
</gene>
<sequence>MQEVKESSVKRLNLKEVLSTYGIVFVLVIMVILISIIKPQFLSRSNLLNVLTQSCIFGIMALGVTPVIIAKGIDLSLGSIVAFSGLVLASLSQIATAGDKMFEGLPQLPIIVPIIACLLVGMLCCGFSGFLVAKTGIPAFIATLGMTTIVRGACLIYSGGKPLTNFQPALIKLGGTVGGFPVPVIIYIICIIVTFILLNHTRFGTDAYAIGGNINAAEVSGINISKAIISVFAFCGIMCGVAAVVFAGRVQSVHPGAAKGYELTAIAATTIGGTSQSGGIGTIWGAVVGALVLGVLRNGMTLLGLDAYWQEIVEGAIIIGAVIIDMRKNAVKK</sequence>
<protein>
    <submittedName>
        <fullName evidence="7">Monosaccharide ABC transporter membrane protein, CUT2 family</fullName>
    </submittedName>
</protein>
<feature type="transmembrane region" description="Helical" evidence="6">
    <location>
        <begin position="18"/>
        <end position="36"/>
    </location>
</feature>
<dbReference type="Proteomes" id="UP000254051">
    <property type="component" value="Unassembled WGS sequence"/>
</dbReference>
<dbReference type="GO" id="GO:0005886">
    <property type="term" value="C:plasma membrane"/>
    <property type="evidence" value="ECO:0007669"/>
    <property type="project" value="UniProtKB-SubCell"/>
</dbReference>
<dbReference type="OrthoDB" id="9813906at2"/>
<feature type="transmembrane region" description="Helical" evidence="6">
    <location>
        <begin position="108"/>
        <end position="131"/>
    </location>
</feature>
<comment type="subcellular location">
    <subcellularLocation>
        <location evidence="1">Cell membrane</location>
        <topology evidence="1">Multi-pass membrane protein</topology>
    </subcellularLocation>
</comment>
<feature type="transmembrane region" description="Helical" evidence="6">
    <location>
        <begin position="75"/>
        <end position="96"/>
    </location>
</feature>
<organism evidence="7 8">
    <name type="scientific">Faecalicatena contorta</name>
    <dbReference type="NCBI Taxonomy" id="39482"/>
    <lineage>
        <taxon>Bacteria</taxon>
        <taxon>Bacillati</taxon>
        <taxon>Bacillota</taxon>
        <taxon>Clostridia</taxon>
        <taxon>Lachnospirales</taxon>
        <taxon>Lachnospiraceae</taxon>
        <taxon>Faecalicatena</taxon>
    </lineage>
</organism>
<keyword evidence="5 6" id="KW-0472">Membrane</keyword>
<evidence type="ECO:0000256" key="4">
    <source>
        <dbReference type="ARBA" id="ARBA00022989"/>
    </source>
</evidence>
<dbReference type="PANTHER" id="PTHR32196">
    <property type="entry name" value="ABC TRANSPORTER PERMEASE PROTEIN YPHD-RELATED-RELATED"/>
    <property type="match status" value="1"/>
</dbReference>
<keyword evidence="8" id="KW-1185">Reference proteome</keyword>
<dbReference type="Pfam" id="PF02653">
    <property type="entry name" value="BPD_transp_2"/>
    <property type="match status" value="1"/>
</dbReference>